<feature type="domain" description="LTD" evidence="3">
    <location>
        <begin position="710"/>
        <end position="831"/>
    </location>
</feature>
<keyword evidence="5" id="KW-1185">Reference proteome</keyword>
<dbReference type="InterPro" id="IPR014867">
    <property type="entry name" value="Spore_coat_CotH_CotH2/3/7"/>
</dbReference>
<dbReference type="SUPFAM" id="SSF49899">
    <property type="entry name" value="Concanavalin A-like lectins/glucanases"/>
    <property type="match status" value="1"/>
</dbReference>
<dbReference type="SUPFAM" id="SSF74853">
    <property type="entry name" value="Lamin A/C globular tail domain"/>
    <property type="match status" value="3"/>
</dbReference>
<dbReference type="InterPro" id="IPR013320">
    <property type="entry name" value="ConA-like_dom_sf"/>
</dbReference>
<gene>
    <name evidence="4" type="ORF">OKA04_10280</name>
</gene>
<feature type="domain" description="LTD" evidence="3">
    <location>
        <begin position="578"/>
        <end position="695"/>
    </location>
</feature>
<evidence type="ECO:0000256" key="1">
    <source>
        <dbReference type="SAM" id="MobiDB-lite"/>
    </source>
</evidence>
<dbReference type="Pfam" id="PF08757">
    <property type="entry name" value="CotH"/>
    <property type="match status" value="1"/>
</dbReference>
<dbReference type="Pfam" id="PF00932">
    <property type="entry name" value="LTD"/>
    <property type="match status" value="3"/>
</dbReference>
<dbReference type="PROSITE" id="PS51841">
    <property type="entry name" value="LTD"/>
    <property type="match status" value="4"/>
</dbReference>
<name>A0ABT3FQ51_9BACT</name>
<sequence>MSPSKWLPLLGIFAATPLLADTPDAVVTFSELNYNPASGQDAEWVELHNQMAVNIDLSGWSLSDGIDYVFPPGTIIPGGGYRVVAKTPGHASLAGVPGVLGPFAGNLSNSGETIDLLSPTRRLMDRIDYADVAPWPVAPDGAGATLAKRRAGTSSEDPANWRFSAGTPGALNFRSPDQPIIHSLTDGNTTWRYRDATSGPAGTWVNTNFNDNSWSQGQAPFATAGTGPVLGVTADLVQRYRAGAVTGYTNGQTVTTWHDTATGDGVAQDGTASSNPAFEVNATPSGEPAIDFDGNDDFRTSISPGIAPTSGFVYFIVCRANATPVSGGMSDGAGAFLFDRMTTTSEIPLASLKAVNGRYGFQKRYDDNTGIGGPISTTPISTTQFQIVAVRRNPAASRFEIWVDGVMEATSTDTGGNLTPQPIVIARHAGGGNTGFNGDIAELLVYRDALSESDFQATGAYLEAKYGLTTAFPDSSARTTLAANSSTSYYRKSFTFTGDPARTVLELGHTVADGAVFYLNGQEISRKGMPAGTANYGTSALADLASPETTDYQTVPSGALVSGTNVLAVSVHTGASDNTAYFTANLRGIETPVDPDLPGTLELNEIAASGAATFFIEVRNPTAQPISASGYKLEVSGSEDAIDNLPSTTIPAGGVLHFNHVQLGFRPGTGDKIILRAPSGAPVDAQLADAVPRGRHSSWPGLWLYPSTATPGSANAFSFQQNIVINELCYNPPGVTPTSADKEWIELFNRGTTPVNLGGWRFSSGITYTFPANTMLPAGGYLVVAKSPGNFTVPGGTTVLGPWSGSLANSGELVTLLDSVGNPADEVRYFDGGRWPGAADGEGSTMELRNPRADNSLPESWAASDESSRRTWQTYSYRMTATPSSVGPDNQWREFVFGLLDGGDVLIDDIAVIENPDTTAVQMIANGNFSSGTNGWRFLGNHRHARIIDDPDQPGNPVLHLSAKGPTEHMHNHVETTLANGEVVVNGRTYEIRYRAKWLGGSNRLNTRLYFNRCAKTTELTRVENPGTPGAANSTAAPNVGPGFTKFIHSPAVPAPGASVTVTAAVADPDGIGTLALHYSVDGGAFSTVPMTPVGDGTTYNGMIPGQSAASVVRFHVSATDAAVPARTSYFPADGAESHALYQVNDGLAATNGLHNIRIVMDPADKELLYRTNNLMSNERLGCTVIYNETEIYYEVGVRLKSSQRGRPQAQRVGFNLGFNKQQLFRGIHGTIAIDRSEGQEPGCKEILFDHTMAVAGSIPAEYNDLCKVIAPNPAHTSSAILQLARFNDVFLDSQFNNGSDGTAWEYELIYYPTTTDSNGFKLPQPDNVVGTDLTNLGDDKENYRWNFLLENNEDKDDYSRIMAASKQFGKSGSAFENGLSDVIDVNQWLQALAHACVTGAGDSFFDNSNHNGIFYARPDGRVLYFPHDMDYAFNATRNIFECSELQKLVANPARRRLYLGHLHHICTKFFNQSYLGPWATHFGSLLPGEDFAGHLSYINTRSNYILGAIQSDTPSIGFDITTNGGANFSTPFSPVTLAGTGWVNVRDIRLAGSTVPLAVTWTSSTAWEVAVPVAMGPNAITLEAVDFSGAVVGSDSIVVTNTGGVSLPTSSTLVVSEIYYNPPGGDELTEYIELTNISNATLDMSSVNFNAGLTFTFPGGTQLAAGARILVVKDTAAFNAAFGTGRPIAGTFPNNLSNSGEQIRLVAANGTVLHDFTYSDTAPWPVEADGDGYSLVLVNPSSAPDHNDPRNWRASAVAGGGTPGLPDTESYAAWKAANGNHADDEDLDGDGFTTRDEYFLGGNPQVAEQTLAPTFERSQDGTFLMSITRRATAEGGTIAPQVSTNLTSWQVDAGAQYLGSTRVSTSPAVDRVHYRITPPAGEGRFFARFVFGP</sequence>
<dbReference type="InterPro" id="IPR036415">
    <property type="entry name" value="Lamin_tail_dom_sf"/>
</dbReference>
<dbReference type="Gene3D" id="2.60.120.260">
    <property type="entry name" value="Galactose-binding domain-like"/>
    <property type="match status" value="2"/>
</dbReference>
<accession>A0ABT3FQ51</accession>
<dbReference type="EMBL" id="JAPDDS010000005">
    <property type="protein sequence ID" value="MCW1885115.1"/>
    <property type="molecule type" value="Genomic_DNA"/>
</dbReference>
<protein>
    <submittedName>
        <fullName evidence="4">Lamin tail domain-containing protein</fullName>
    </submittedName>
</protein>
<organism evidence="4 5">
    <name type="scientific">Luteolibacter flavescens</name>
    <dbReference type="NCBI Taxonomy" id="1859460"/>
    <lineage>
        <taxon>Bacteria</taxon>
        <taxon>Pseudomonadati</taxon>
        <taxon>Verrucomicrobiota</taxon>
        <taxon>Verrucomicrobiia</taxon>
        <taxon>Verrucomicrobiales</taxon>
        <taxon>Verrucomicrobiaceae</taxon>
        <taxon>Luteolibacter</taxon>
    </lineage>
</organism>
<dbReference type="Gene3D" id="2.60.120.200">
    <property type="match status" value="1"/>
</dbReference>
<proteinExistence type="predicted"/>
<reference evidence="4 5" key="1">
    <citation type="submission" date="2022-10" db="EMBL/GenBank/DDBJ databases">
        <title>Luteolibacter flavescens strain MCCC 1K03193, whole genome shotgun sequencing project.</title>
        <authorList>
            <person name="Zhao G."/>
            <person name="Shen L."/>
        </authorList>
    </citation>
    <scope>NUCLEOTIDE SEQUENCE [LARGE SCALE GENOMIC DNA]</scope>
    <source>
        <strain evidence="4 5">MCCC 1K03193</strain>
    </source>
</reference>
<evidence type="ECO:0000259" key="3">
    <source>
        <dbReference type="PROSITE" id="PS51841"/>
    </source>
</evidence>
<dbReference type="Gene3D" id="2.60.40.1260">
    <property type="entry name" value="Lamin Tail domain"/>
    <property type="match status" value="2"/>
</dbReference>
<feature type="region of interest" description="Disordered" evidence="1">
    <location>
        <begin position="1741"/>
        <end position="1765"/>
    </location>
</feature>
<feature type="region of interest" description="Disordered" evidence="1">
    <location>
        <begin position="840"/>
        <end position="865"/>
    </location>
</feature>
<dbReference type="Proteomes" id="UP001207930">
    <property type="component" value="Unassembled WGS sequence"/>
</dbReference>
<feature type="signal peptide" evidence="2">
    <location>
        <begin position="1"/>
        <end position="20"/>
    </location>
</feature>
<dbReference type="RefSeq" id="WP_264501073.1">
    <property type="nucleotide sequence ID" value="NZ_JAPDDS010000005.1"/>
</dbReference>
<feature type="chain" id="PRO_5046901035" evidence="2">
    <location>
        <begin position="21"/>
        <end position="1894"/>
    </location>
</feature>
<feature type="domain" description="LTD" evidence="3">
    <location>
        <begin position="13"/>
        <end position="121"/>
    </location>
</feature>
<keyword evidence="2" id="KW-0732">Signal</keyword>
<evidence type="ECO:0000313" key="5">
    <source>
        <dbReference type="Proteomes" id="UP001207930"/>
    </source>
</evidence>
<evidence type="ECO:0000256" key="2">
    <source>
        <dbReference type="SAM" id="SignalP"/>
    </source>
</evidence>
<comment type="caution">
    <text evidence="4">The sequence shown here is derived from an EMBL/GenBank/DDBJ whole genome shotgun (WGS) entry which is preliminary data.</text>
</comment>
<feature type="domain" description="LTD" evidence="3">
    <location>
        <begin position="1602"/>
        <end position="1797"/>
    </location>
</feature>
<dbReference type="Pfam" id="PF13385">
    <property type="entry name" value="Laminin_G_3"/>
    <property type="match status" value="1"/>
</dbReference>
<dbReference type="InterPro" id="IPR001322">
    <property type="entry name" value="Lamin_tail_dom"/>
</dbReference>
<evidence type="ECO:0000313" key="4">
    <source>
        <dbReference type="EMBL" id="MCW1885115.1"/>
    </source>
</evidence>